<dbReference type="NCBIfam" id="TIGR00254">
    <property type="entry name" value="GGDEF"/>
    <property type="match status" value="1"/>
</dbReference>
<accession>H6LF86</accession>
<dbReference type="Gene3D" id="3.30.70.270">
    <property type="match status" value="1"/>
</dbReference>
<dbReference type="SUPFAM" id="SSF55073">
    <property type="entry name" value="Nucleotide cyclase"/>
    <property type="match status" value="1"/>
</dbReference>
<dbReference type="PROSITE" id="PS50887">
    <property type="entry name" value="GGDEF"/>
    <property type="match status" value="1"/>
</dbReference>
<evidence type="ECO:0000313" key="4">
    <source>
        <dbReference type="Proteomes" id="UP000007177"/>
    </source>
</evidence>
<reference evidence="4" key="1">
    <citation type="submission" date="2011-07" db="EMBL/GenBank/DDBJ databases">
        <title>Complete genome sequence of Acetobacterium woodii.</title>
        <authorList>
            <person name="Poehlein A."/>
            <person name="Schmidt S."/>
            <person name="Kaster A.-K."/>
            <person name="Goenrich M."/>
            <person name="Vollmers J."/>
            <person name="Thuermer A."/>
            <person name="Gottschalk G."/>
            <person name="Thauer R.K."/>
            <person name="Daniel R."/>
            <person name="Mueller V."/>
        </authorList>
    </citation>
    <scope>NUCLEOTIDE SEQUENCE [LARGE SCALE GENOMIC DNA]</scope>
    <source>
        <strain evidence="4">ATCC 29683 / DSM 1030 / JCM 2381 / KCTC 1655 / WB1</strain>
    </source>
</reference>
<organism evidence="3 4">
    <name type="scientific">Acetobacterium woodii (strain ATCC 29683 / DSM 1030 / JCM 2381 / KCTC 1655 / WB1)</name>
    <dbReference type="NCBI Taxonomy" id="931626"/>
    <lineage>
        <taxon>Bacteria</taxon>
        <taxon>Bacillati</taxon>
        <taxon>Bacillota</taxon>
        <taxon>Clostridia</taxon>
        <taxon>Eubacteriales</taxon>
        <taxon>Eubacteriaceae</taxon>
        <taxon>Acetobacterium</taxon>
    </lineage>
</organism>
<proteinExistence type="predicted"/>
<name>H6LF86_ACEWD</name>
<evidence type="ECO:0000313" key="3">
    <source>
        <dbReference type="EMBL" id="AFA48186.1"/>
    </source>
</evidence>
<dbReference type="InterPro" id="IPR000160">
    <property type="entry name" value="GGDEF_dom"/>
</dbReference>
<gene>
    <name evidence="3" type="ordered locus">Awo_c14020</name>
</gene>
<feature type="transmembrane region" description="Helical" evidence="1">
    <location>
        <begin position="105"/>
        <end position="126"/>
    </location>
</feature>
<keyword evidence="1" id="KW-0472">Membrane</keyword>
<dbReference type="InterPro" id="IPR043128">
    <property type="entry name" value="Rev_trsase/Diguanyl_cyclase"/>
</dbReference>
<dbReference type="CDD" id="cd01949">
    <property type="entry name" value="GGDEF"/>
    <property type="match status" value="1"/>
</dbReference>
<reference evidence="3 4" key="2">
    <citation type="journal article" date="2012" name="PLoS ONE">
        <title>An ancient pathway combining carbon dioxide fixation with the generation and utilization of a sodium ion gradient for ATP synthesis.</title>
        <authorList>
            <person name="Poehlein A."/>
            <person name="Schmidt S."/>
            <person name="Kaster A.K."/>
            <person name="Goenrich M."/>
            <person name="Vollmers J."/>
            <person name="Thurmer A."/>
            <person name="Bertsch J."/>
            <person name="Schuchmann K."/>
            <person name="Voigt B."/>
            <person name="Hecker M."/>
            <person name="Daniel R."/>
            <person name="Thauer R.K."/>
            <person name="Gottschalk G."/>
            <person name="Muller V."/>
        </authorList>
    </citation>
    <scope>NUCLEOTIDE SEQUENCE [LARGE SCALE GENOMIC DNA]</scope>
    <source>
        <strain evidence="4">ATCC 29683 / DSM 1030 / JCM 2381 / KCTC 1655 / WB1</strain>
    </source>
</reference>
<feature type="transmembrane region" description="Helical" evidence="1">
    <location>
        <begin position="26"/>
        <end position="47"/>
    </location>
</feature>
<dbReference type="eggNOG" id="COG2199">
    <property type="taxonomic scope" value="Bacteria"/>
</dbReference>
<dbReference type="HOGENOM" id="CLU_818128_0_0_9"/>
<dbReference type="PANTHER" id="PTHR46663">
    <property type="entry name" value="DIGUANYLATE CYCLASE DGCT-RELATED"/>
    <property type="match status" value="1"/>
</dbReference>
<keyword evidence="4" id="KW-1185">Reference proteome</keyword>
<dbReference type="Pfam" id="PF00990">
    <property type="entry name" value="GGDEF"/>
    <property type="match status" value="1"/>
</dbReference>
<dbReference type="Proteomes" id="UP000007177">
    <property type="component" value="Chromosome"/>
</dbReference>
<dbReference type="EMBL" id="CP002987">
    <property type="protein sequence ID" value="AFA48186.1"/>
    <property type="molecule type" value="Genomic_DNA"/>
</dbReference>
<sequence length="355" mass="40681">MEASKFKTTLEKYYLEKKNKHQDKKIYLGIKICICLLLYAVIIAVQMQMVKSAIDLAGIVAQVQVMISIYMVISIKNKGYTIATVVNLIDIIIVIVVLLETGNTRVIPGVSVPIGTIITISIIWLYGKGLDSKLAELSRQKEEISFLYKELAISEKKRVKQNLELIEVNNKMKKREVRLNYLVYIDVLTELPNRKMMIKKMEHLIETLRDKDDSFALILIDLNNFKKINILKGYDIGDLLLKEIAFRIKENIDKEDMLGRVGGDEFVLITQHKLNKNKIYEYVDKIRIVLLKEFMIDKMVLNISASFGISVFPQDAKSAIELLNQADVAMNQSKEFGKNGIYFYDKILNAVTDES</sequence>
<dbReference type="PANTHER" id="PTHR46663:SF2">
    <property type="entry name" value="GGDEF DOMAIN-CONTAINING PROTEIN"/>
    <property type="match status" value="1"/>
</dbReference>
<evidence type="ECO:0000259" key="2">
    <source>
        <dbReference type="PROSITE" id="PS50887"/>
    </source>
</evidence>
<feature type="domain" description="GGDEF" evidence="2">
    <location>
        <begin position="213"/>
        <end position="346"/>
    </location>
</feature>
<keyword evidence="1" id="KW-1133">Transmembrane helix</keyword>
<dbReference type="InterPro" id="IPR029787">
    <property type="entry name" value="Nucleotide_cyclase"/>
</dbReference>
<protein>
    <submittedName>
        <fullName evidence="3">Diguanylate cyclase</fullName>
    </submittedName>
</protein>
<feature type="transmembrane region" description="Helical" evidence="1">
    <location>
        <begin position="53"/>
        <end position="73"/>
    </location>
</feature>
<dbReference type="STRING" id="931626.Awo_c14020"/>
<keyword evidence="1" id="KW-0812">Transmembrane</keyword>
<dbReference type="KEGG" id="awo:Awo_c14020"/>
<dbReference type="AlphaFoldDB" id="H6LF86"/>
<dbReference type="SMART" id="SM00267">
    <property type="entry name" value="GGDEF"/>
    <property type="match status" value="1"/>
</dbReference>
<feature type="transmembrane region" description="Helical" evidence="1">
    <location>
        <begin position="80"/>
        <end position="99"/>
    </location>
</feature>
<evidence type="ECO:0000256" key="1">
    <source>
        <dbReference type="SAM" id="Phobius"/>
    </source>
</evidence>
<dbReference type="InterPro" id="IPR052163">
    <property type="entry name" value="DGC-Regulatory_Protein"/>
</dbReference>